<dbReference type="AlphaFoldDB" id="A0A1G7LRH8"/>
<dbReference type="Proteomes" id="UP000183404">
    <property type="component" value="Unassembled WGS sequence"/>
</dbReference>
<proteinExistence type="predicted"/>
<protein>
    <submittedName>
        <fullName evidence="1">Uncharacterized protein</fullName>
    </submittedName>
</protein>
<evidence type="ECO:0000313" key="1">
    <source>
        <dbReference type="EMBL" id="SDF51954.1"/>
    </source>
</evidence>
<evidence type="ECO:0000313" key="2">
    <source>
        <dbReference type="Proteomes" id="UP000183404"/>
    </source>
</evidence>
<name>A0A1G7LRH8_THETY</name>
<reference evidence="1 2" key="1">
    <citation type="submission" date="2016-10" db="EMBL/GenBank/DDBJ databases">
        <authorList>
            <person name="de Groot N.N."/>
        </authorList>
    </citation>
    <scope>NUCLEOTIDE SEQUENCE [LARGE SCALE GENOMIC DNA]</scope>
    <source>
        <strain evidence="1 2">DSM 569</strain>
    </source>
</reference>
<dbReference type="RefSeq" id="WP_167353636.1">
    <property type="nucleotide sequence ID" value="NZ_FNBS01000015.1"/>
</dbReference>
<dbReference type="EMBL" id="FNBS01000015">
    <property type="protein sequence ID" value="SDF51954.1"/>
    <property type="molecule type" value="Genomic_DNA"/>
</dbReference>
<sequence length="51" mass="6122">MYKITIYMPVETEKEIFNNIDEIKKSFDITEKITDNLYKSFTGEIIEVEKE</sequence>
<accession>A0A1G7LRH8</accession>
<gene>
    <name evidence="1" type="ORF">SAMN04244560_00853</name>
</gene>
<organism evidence="1 2">
    <name type="scientific">Thermoanaerobacter thermohydrosulfuricus</name>
    <name type="common">Clostridium thermohydrosulfuricum</name>
    <dbReference type="NCBI Taxonomy" id="1516"/>
    <lineage>
        <taxon>Bacteria</taxon>
        <taxon>Bacillati</taxon>
        <taxon>Bacillota</taxon>
        <taxon>Clostridia</taxon>
        <taxon>Thermoanaerobacterales</taxon>
        <taxon>Thermoanaerobacteraceae</taxon>
        <taxon>Thermoanaerobacter</taxon>
    </lineage>
</organism>